<reference evidence="15 16" key="1">
    <citation type="submission" date="2018-06" db="EMBL/GenBank/DDBJ databases">
        <authorList>
            <consortium name="Pathogen Informatics"/>
            <person name="Doyle S."/>
        </authorList>
    </citation>
    <scope>NUCLEOTIDE SEQUENCE [LARGE SCALE GENOMIC DNA]</scope>
    <source>
        <strain evidence="15 16">NCTC11190</strain>
    </source>
</reference>
<feature type="binding site" evidence="13">
    <location>
        <position position="125"/>
    </location>
    <ligand>
        <name>Mg(2+)</name>
        <dbReference type="ChEBI" id="CHEBI:18420"/>
        <label>2</label>
    </ligand>
</feature>
<comment type="subcellular location">
    <subcellularLocation>
        <location evidence="13">Cytoplasm</location>
    </subcellularLocation>
</comment>
<dbReference type="SUPFAM" id="SSF53098">
    <property type="entry name" value="Ribonuclease H-like"/>
    <property type="match status" value="1"/>
</dbReference>
<dbReference type="Proteomes" id="UP000255233">
    <property type="component" value="Unassembled WGS sequence"/>
</dbReference>
<evidence type="ECO:0000313" key="16">
    <source>
        <dbReference type="Proteomes" id="UP000255233"/>
    </source>
</evidence>
<keyword evidence="7 13" id="KW-0378">Hydrolase</keyword>
<feature type="binding site" evidence="13">
    <location>
        <position position="65"/>
    </location>
    <ligand>
        <name>Mg(2+)</name>
        <dbReference type="ChEBI" id="CHEBI:18420"/>
        <label>1</label>
    </ligand>
</feature>
<dbReference type="NCBIfam" id="TIGR00228">
    <property type="entry name" value="ruvC"/>
    <property type="match status" value="1"/>
</dbReference>
<keyword evidence="2 13" id="KW-0963">Cytoplasm</keyword>
<evidence type="ECO:0000256" key="14">
    <source>
        <dbReference type="NCBIfam" id="TIGR00228"/>
    </source>
</evidence>
<evidence type="ECO:0000256" key="2">
    <source>
        <dbReference type="ARBA" id="ARBA00022490"/>
    </source>
</evidence>
<dbReference type="GO" id="GO:0006281">
    <property type="term" value="P:DNA repair"/>
    <property type="evidence" value="ECO:0007669"/>
    <property type="project" value="UniProtKB-UniRule"/>
</dbReference>
<evidence type="ECO:0000256" key="12">
    <source>
        <dbReference type="ARBA" id="ARBA00029354"/>
    </source>
</evidence>
<accession>A0A379MT77</accession>
<dbReference type="EMBL" id="UGVL01000001">
    <property type="protein sequence ID" value="SUE33822.1"/>
    <property type="molecule type" value="Genomic_DNA"/>
</dbReference>
<comment type="cofactor">
    <cofactor evidence="13">
        <name>Mg(2+)</name>
        <dbReference type="ChEBI" id="CHEBI:18420"/>
    </cofactor>
    <text evidence="13">Binds 2 Mg(2+) ion per subunit.</text>
</comment>
<evidence type="ECO:0000256" key="6">
    <source>
        <dbReference type="ARBA" id="ARBA00022763"/>
    </source>
</evidence>
<keyword evidence="4 13" id="KW-0479">Metal-binding</keyword>
<dbReference type="Gene3D" id="3.30.420.10">
    <property type="entry name" value="Ribonuclease H-like superfamily/Ribonuclease H"/>
    <property type="match status" value="1"/>
</dbReference>
<name>A0A379MT77_9BACT</name>
<comment type="subunit">
    <text evidence="13">Homodimer which binds Holliday junction (HJ) DNA. The HJ becomes 2-fold symmetrical on binding to RuvC with unstacked arms; it has a different conformation from HJ DNA in complex with RuvA. In the full resolvosome a probable DNA-RuvA(4)-RuvB(12)-RuvC(2) complex forms which resolves the HJ.</text>
</comment>
<dbReference type="InterPro" id="IPR002176">
    <property type="entry name" value="X-over_junc_endoDNase_RuvC"/>
</dbReference>
<keyword evidence="16" id="KW-1185">Reference proteome</keyword>
<proteinExistence type="inferred from homology"/>
<feature type="active site" evidence="13">
    <location>
        <position position="125"/>
    </location>
</feature>
<dbReference type="PRINTS" id="PR00696">
    <property type="entry name" value="RSOLVASERUVC"/>
</dbReference>
<dbReference type="GO" id="GO:0008821">
    <property type="term" value="F:crossover junction DNA endonuclease activity"/>
    <property type="evidence" value="ECO:0007669"/>
    <property type="project" value="UniProtKB-UniRule"/>
</dbReference>
<organism evidence="15 16">
    <name type="scientific">Rikenella microfusus</name>
    <dbReference type="NCBI Taxonomy" id="28139"/>
    <lineage>
        <taxon>Bacteria</taxon>
        <taxon>Pseudomonadati</taxon>
        <taxon>Bacteroidota</taxon>
        <taxon>Bacteroidia</taxon>
        <taxon>Bacteroidales</taxon>
        <taxon>Rikenellaceae</taxon>
        <taxon>Rikenella</taxon>
    </lineage>
</organism>
<comment type="function">
    <text evidence="13">The RuvA-RuvB-RuvC complex processes Holliday junction (HJ) DNA during genetic recombination and DNA repair. Endonuclease that resolves HJ intermediates. Cleaves cruciform DNA by making single-stranded nicks across the HJ at symmetrical positions within the homologous arms, yielding a 5'-phosphate and a 3'-hydroxyl group; requires a central core of homology in the junction. The consensus cleavage sequence is 5'-(A/T)TT(C/G)-3'. Cleavage occurs on the 3'-side of the TT dinucleotide at the point of strand exchange. HJ branch migration catalyzed by RuvA-RuvB allows RuvC to scan DNA until it finds its consensus sequence, where it cleaves and resolves the cruciform DNA.</text>
</comment>
<evidence type="ECO:0000256" key="8">
    <source>
        <dbReference type="ARBA" id="ARBA00022842"/>
    </source>
</evidence>
<evidence type="ECO:0000256" key="10">
    <source>
        <dbReference type="ARBA" id="ARBA00023172"/>
    </source>
</evidence>
<evidence type="ECO:0000256" key="11">
    <source>
        <dbReference type="ARBA" id="ARBA00023204"/>
    </source>
</evidence>
<evidence type="ECO:0000256" key="7">
    <source>
        <dbReference type="ARBA" id="ARBA00022801"/>
    </source>
</evidence>
<evidence type="ECO:0000256" key="9">
    <source>
        <dbReference type="ARBA" id="ARBA00023125"/>
    </source>
</evidence>
<feature type="binding site" evidence="13">
    <location>
        <position position="198"/>
    </location>
    <ligand>
        <name>Mg(2+)</name>
        <dbReference type="ChEBI" id="CHEBI:18420"/>
        <label>1</label>
    </ligand>
</feature>
<dbReference type="AlphaFoldDB" id="A0A379MT77"/>
<keyword evidence="3 13" id="KW-0540">Nuclease</keyword>
<dbReference type="GO" id="GO:0006310">
    <property type="term" value="P:DNA recombination"/>
    <property type="evidence" value="ECO:0007669"/>
    <property type="project" value="UniProtKB-UniRule"/>
</dbReference>
<feature type="active site" evidence="13">
    <location>
        <position position="65"/>
    </location>
</feature>
<dbReference type="GO" id="GO:0005737">
    <property type="term" value="C:cytoplasm"/>
    <property type="evidence" value="ECO:0007669"/>
    <property type="project" value="UniProtKB-SubCell"/>
</dbReference>
<comment type="similarity">
    <text evidence="1 13">Belongs to the RuvC family.</text>
</comment>
<dbReference type="PROSITE" id="PS01321">
    <property type="entry name" value="RUVC"/>
    <property type="match status" value="1"/>
</dbReference>
<keyword evidence="5 13" id="KW-0255">Endonuclease</keyword>
<evidence type="ECO:0000256" key="3">
    <source>
        <dbReference type="ARBA" id="ARBA00022722"/>
    </source>
</evidence>
<keyword evidence="11 13" id="KW-0234">DNA repair</keyword>
<evidence type="ECO:0000313" key="15">
    <source>
        <dbReference type="EMBL" id="SUE33822.1"/>
    </source>
</evidence>
<sequence>MRQHLKKFFWFSLFTKRTVTSNLNSANKRTIVKRQKMIIRRSRAQREEQAVAADPMEGKTVIGIDPGTNVLGYGVLHISGGVPRCRVLGVVALGKYRDRYQKLRHIFERVSALVREYRPDEMALEAPFYGDNVQSMLKLGRAQGVAMAAALVQDVPVFEYSPRRVKQAITGEGGASKEQVAALLQKILGIGTTPKELDATDGLAVALCHYYIASSPLGTAAGERRGESGVSGGAGSWAAFVSNNPDKVR</sequence>
<comment type="catalytic activity">
    <reaction evidence="12 13">
        <text>Endonucleolytic cleavage at a junction such as a reciprocal single-stranded crossover between two homologous DNA duplexes (Holliday junction).</text>
        <dbReference type="EC" id="3.1.21.10"/>
    </reaction>
</comment>
<dbReference type="InterPro" id="IPR012337">
    <property type="entry name" value="RNaseH-like_sf"/>
</dbReference>
<dbReference type="FunFam" id="3.30.420.10:FF:000002">
    <property type="entry name" value="Crossover junction endodeoxyribonuclease RuvC"/>
    <property type="match status" value="1"/>
</dbReference>
<dbReference type="CDD" id="cd16962">
    <property type="entry name" value="RuvC"/>
    <property type="match status" value="1"/>
</dbReference>
<dbReference type="Pfam" id="PF02075">
    <property type="entry name" value="RuvC"/>
    <property type="match status" value="1"/>
</dbReference>
<keyword evidence="10 13" id="KW-0233">DNA recombination</keyword>
<keyword evidence="9 13" id="KW-0238">DNA-binding</keyword>
<dbReference type="STRING" id="880526.GCA_000427365_00413"/>
<evidence type="ECO:0000256" key="4">
    <source>
        <dbReference type="ARBA" id="ARBA00022723"/>
    </source>
</evidence>
<keyword evidence="6 13" id="KW-0227">DNA damage</keyword>
<dbReference type="GO" id="GO:0003677">
    <property type="term" value="F:DNA binding"/>
    <property type="evidence" value="ECO:0007669"/>
    <property type="project" value="UniProtKB-KW"/>
</dbReference>
<evidence type="ECO:0000256" key="1">
    <source>
        <dbReference type="ARBA" id="ARBA00009518"/>
    </source>
</evidence>
<dbReference type="PANTHER" id="PTHR30194">
    <property type="entry name" value="CROSSOVER JUNCTION ENDODEOXYRIBONUCLEASE RUVC"/>
    <property type="match status" value="1"/>
</dbReference>
<dbReference type="PANTHER" id="PTHR30194:SF3">
    <property type="entry name" value="CROSSOVER JUNCTION ENDODEOXYRIBONUCLEASE RUVC"/>
    <property type="match status" value="1"/>
</dbReference>
<dbReference type="InterPro" id="IPR020563">
    <property type="entry name" value="X-over_junc_endoDNase_Mg_BS"/>
</dbReference>
<dbReference type="GO" id="GO:0000287">
    <property type="term" value="F:magnesium ion binding"/>
    <property type="evidence" value="ECO:0007669"/>
    <property type="project" value="UniProtKB-UniRule"/>
</dbReference>
<dbReference type="HAMAP" id="MF_00034">
    <property type="entry name" value="RuvC"/>
    <property type="match status" value="1"/>
</dbReference>
<evidence type="ECO:0000256" key="13">
    <source>
        <dbReference type="HAMAP-Rule" id="MF_00034"/>
    </source>
</evidence>
<gene>
    <name evidence="13 15" type="primary">ruvC</name>
    <name evidence="15" type="ORF">NCTC11190_01034</name>
</gene>
<dbReference type="EC" id="3.1.21.10" evidence="13 14"/>
<keyword evidence="8 13" id="KW-0460">Magnesium</keyword>
<dbReference type="GO" id="GO:0048476">
    <property type="term" value="C:Holliday junction resolvase complex"/>
    <property type="evidence" value="ECO:0007669"/>
    <property type="project" value="UniProtKB-UniRule"/>
</dbReference>
<protein>
    <recommendedName>
        <fullName evidence="13 14">Crossover junction endodeoxyribonuclease RuvC</fullName>
        <ecNumber evidence="13 14">3.1.21.10</ecNumber>
    </recommendedName>
    <alternativeName>
        <fullName evidence="13">Holliday junction nuclease RuvC</fullName>
    </alternativeName>
    <alternativeName>
        <fullName evidence="13">Holliday junction resolvase RuvC</fullName>
    </alternativeName>
</protein>
<feature type="active site" evidence="13">
    <location>
        <position position="198"/>
    </location>
</feature>
<evidence type="ECO:0000256" key="5">
    <source>
        <dbReference type="ARBA" id="ARBA00022759"/>
    </source>
</evidence>
<dbReference type="InterPro" id="IPR036397">
    <property type="entry name" value="RNaseH_sf"/>
</dbReference>